<accession>A0A0A9AAD5</accession>
<evidence type="ECO:0000313" key="1">
    <source>
        <dbReference type="EMBL" id="JAD44012.1"/>
    </source>
</evidence>
<reference evidence="1" key="2">
    <citation type="journal article" date="2015" name="Data Brief">
        <title>Shoot transcriptome of the giant reed, Arundo donax.</title>
        <authorList>
            <person name="Barrero R.A."/>
            <person name="Guerrero F.D."/>
            <person name="Moolhuijzen P."/>
            <person name="Goolsby J.A."/>
            <person name="Tidwell J."/>
            <person name="Bellgard S.E."/>
            <person name="Bellgard M.I."/>
        </authorList>
    </citation>
    <scope>NUCLEOTIDE SEQUENCE</scope>
    <source>
        <tissue evidence="1">Shoot tissue taken approximately 20 cm above the soil surface</tissue>
    </source>
</reference>
<organism evidence="1">
    <name type="scientific">Arundo donax</name>
    <name type="common">Giant reed</name>
    <name type="synonym">Donax arundinaceus</name>
    <dbReference type="NCBI Taxonomy" id="35708"/>
    <lineage>
        <taxon>Eukaryota</taxon>
        <taxon>Viridiplantae</taxon>
        <taxon>Streptophyta</taxon>
        <taxon>Embryophyta</taxon>
        <taxon>Tracheophyta</taxon>
        <taxon>Spermatophyta</taxon>
        <taxon>Magnoliopsida</taxon>
        <taxon>Liliopsida</taxon>
        <taxon>Poales</taxon>
        <taxon>Poaceae</taxon>
        <taxon>PACMAD clade</taxon>
        <taxon>Arundinoideae</taxon>
        <taxon>Arundineae</taxon>
        <taxon>Arundo</taxon>
    </lineage>
</organism>
<sequence length="14" mass="1521">MCSGQAGLQFIRLP</sequence>
<dbReference type="EMBL" id="GBRH01253883">
    <property type="protein sequence ID" value="JAD44012.1"/>
    <property type="molecule type" value="Transcribed_RNA"/>
</dbReference>
<protein>
    <submittedName>
        <fullName evidence="1">Uncharacterized protein</fullName>
    </submittedName>
</protein>
<proteinExistence type="predicted"/>
<reference evidence="1" key="1">
    <citation type="submission" date="2014-09" db="EMBL/GenBank/DDBJ databases">
        <authorList>
            <person name="Magalhaes I.L.F."/>
            <person name="Oliveira U."/>
            <person name="Santos F.R."/>
            <person name="Vidigal T.H.D.A."/>
            <person name="Brescovit A.D."/>
            <person name="Santos A.J."/>
        </authorList>
    </citation>
    <scope>NUCLEOTIDE SEQUENCE</scope>
    <source>
        <tissue evidence="1">Shoot tissue taken approximately 20 cm above the soil surface</tissue>
    </source>
</reference>
<name>A0A0A9AAD5_ARUDO</name>